<keyword evidence="4" id="KW-1185">Reference proteome</keyword>
<dbReference type="OrthoDB" id="6683219at2"/>
<gene>
    <name evidence="3" type="ORF">C5689_09290</name>
</gene>
<accession>A0A2U1SR88</accession>
<reference evidence="3 4" key="1">
    <citation type="journal article" date="2018" name="Appl. Microbiol. Biotechnol.">
        <title>Co-cultivation of the strictly anaerobic methanogen Methanosarcina barkeri with aerobic methanotrophs in an oxygen-limited membrane bioreactor.</title>
        <authorList>
            <person name="In 't Zandt M.H."/>
            <person name="van den Bosch T.J.M."/>
            <person name="Rijkers R."/>
            <person name="van Kessel M.A.H.J."/>
            <person name="Jetten M.S.M."/>
            <person name="Welte C.U."/>
        </authorList>
    </citation>
    <scope>NUCLEOTIDE SEQUENCE [LARGE SCALE GENOMIC DNA]</scope>
    <source>
        <strain evidence="3 4">DSM 17706</strain>
    </source>
</reference>
<dbReference type="InterPro" id="IPR001048">
    <property type="entry name" value="Asp/Glu/Uridylate_kinase"/>
</dbReference>
<comment type="caution">
    <text evidence="3">The sequence shown here is derived from an EMBL/GenBank/DDBJ whole genome shotgun (WGS) entry which is preliminary data.</text>
</comment>
<evidence type="ECO:0000313" key="4">
    <source>
        <dbReference type="Proteomes" id="UP000245137"/>
    </source>
</evidence>
<evidence type="ECO:0000313" key="3">
    <source>
        <dbReference type="EMBL" id="PWB94120.1"/>
    </source>
</evidence>
<evidence type="ECO:0000256" key="1">
    <source>
        <dbReference type="SAM" id="MobiDB-lite"/>
    </source>
</evidence>
<organism evidence="3 4">
    <name type="scientific">Methylosinus sporium</name>
    <dbReference type="NCBI Taxonomy" id="428"/>
    <lineage>
        <taxon>Bacteria</taxon>
        <taxon>Pseudomonadati</taxon>
        <taxon>Pseudomonadota</taxon>
        <taxon>Alphaproteobacteria</taxon>
        <taxon>Hyphomicrobiales</taxon>
        <taxon>Methylocystaceae</taxon>
        <taxon>Methylosinus</taxon>
    </lineage>
</organism>
<protein>
    <submittedName>
        <fullName evidence="3">Aspartate kinase</fullName>
    </submittedName>
</protein>
<dbReference type="Pfam" id="PF00696">
    <property type="entry name" value="AA_kinase"/>
    <property type="match status" value="1"/>
</dbReference>
<dbReference type="Gene3D" id="3.40.1160.10">
    <property type="entry name" value="Acetylglutamate kinase-like"/>
    <property type="match status" value="1"/>
</dbReference>
<dbReference type="RefSeq" id="WP_108917000.1">
    <property type="nucleotide sequence ID" value="NZ_BGJY01000001.1"/>
</dbReference>
<dbReference type="GO" id="GO:0016301">
    <property type="term" value="F:kinase activity"/>
    <property type="evidence" value="ECO:0007669"/>
    <property type="project" value="UniProtKB-KW"/>
</dbReference>
<dbReference type="EMBL" id="PUIV01000011">
    <property type="protein sequence ID" value="PWB94120.1"/>
    <property type="molecule type" value="Genomic_DNA"/>
</dbReference>
<dbReference type="InterPro" id="IPR036393">
    <property type="entry name" value="AceGlu_kinase-like_sf"/>
</dbReference>
<name>A0A2U1SR88_METSR</name>
<dbReference type="AlphaFoldDB" id="A0A2U1SR88"/>
<keyword evidence="3" id="KW-0808">Transferase</keyword>
<feature type="domain" description="Aspartate/glutamate/uridylate kinase" evidence="2">
    <location>
        <begin position="12"/>
        <end position="153"/>
    </location>
</feature>
<dbReference type="Proteomes" id="UP000245137">
    <property type="component" value="Unassembled WGS sequence"/>
</dbReference>
<dbReference type="SUPFAM" id="SSF53633">
    <property type="entry name" value="Carbamate kinase-like"/>
    <property type="match status" value="1"/>
</dbReference>
<sequence length="268" mass="28105">MPPSPSAETRPLVVKLGGSLAASPALRRWLAALRRYPGPLTIVPGGGPFADAVRSAQEALRFSDAAAHDMAIMAMEQYGRALRDLEPGLLPAETPQQAEAAQAHGAIAVWSPVAMTRADPQIPASWDMTSDSLAAWYAHEAGTRALLLIKSVDFPPPPGGEGGGAALLLHAEERPQAASRSTREPGAPLRLPSSFETPAAQAPQDEGSLSADTIMAQSIVDPCFAHYARGLDVYIAGPAALREAPETFARGGLPGARFDFTREQSIAS</sequence>
<feature type="region of interest" description="Disordered" evidence="1">
    <location>
        <begin position="174"/>
        <end position="209"/>
    </location>
</feature>
<keyword evidence="3" id="KW-0418">Kinase</keyword>
<evidence type="ECO:0000259" key="2">
    <source>
        <dbReference type="Pfam" id="PF00696"/>
    </source>
</evidence>
<proteinExistence type="predicted"/>